<sequence>MTDHTPEQPSDATTPDWRRTAVVYQIYPRSFADASGDGIGDLPGITSHLGDLAELGVDAVWLSPFYTSPQADAGYDVADYRDVDPLFGTIDDFDVLLERAHGLGLKVIIDLVPNHSSDEHRWFREALAAAPGSAERDRYIFADGKGVDGAEPPNNWLSVFGGPAWTRTTNADGSPGQWYLHMFDTRQPDWNWDNRAIHDEFLSVLAFWLDKGVDGFRIDVANSLIKAPGRPDLDLSSPVSTFADLPDGEEPAVADLPMWDREEVHEVYREWRSLLDTYSPSRMLVAEAWVRPLHRLARYVRRDEMDQAFNFDFLASPWDARVLRLVIDRSISTNAEVGAPTTWVLSNHDVVRHASRFGLPQDVPRPNGIRAGDPQPDAVLGLQRARAATLLMLALPGSAYLYQGEELGLPEHTDLDDDLRQDPTWWRSDYEIAGRDGCRVPLPWVGGAPGNGFGPSAATWLPQPASYADLAWDRQFGVPGSTLEMYRDALRLRASLGLATGGLAWLDDAPAGVLAFTTAGITVLANISDAPVPLPAGELLLSSEALPSGDAAGTLPVDTTVWLRV</sequence>
<dbReference type="Gene3D" id="3.90.400.10">
    <property type="entry name" value="Oligo-1,6-glucosidase, Domain 2"/>
    <property type="match status" value="1"/>
</dbReference>
<dbReference type="PANTHER" id="PTHR10357">
    <property type="entry name" value="ALPHA-AMYLASE FAMILY MEMBER"/>
    <property type="match status" value="1"/>
</dbReference>
<keyword evidence="2" id="KW-0325">Glycoprotein</keyword>
<feature type="domain" description="Glycosyl hydrolase family 13 catalytic" evidence="3">
    <location>
        <begin position="25"/>
        <end position="439"/>
    </location>
</feature>
<dbReference type="Proteomes" id="UP000460221">
    <property type="component" value="Unassembled WGS sequence"/>
</dbReference>
<dbReference type="Pfam" id="PF00128">
    <property type="entry name" value="Alpha-amylase"/>
    <property type="match status" value="1"/>
</dbReference>
<dbReference type="Gene3D" id="3.20.20.80">
    <property type="entry name" value="Glycosidases"/>
    <property type="match status" value="1"/>
</dbReference>
<dbReference type="EMBL" id="WLYK01000018">
    <property type="protein sequence ID" value="MTD17302.1"/>
    <property type="molecule type" value="Genomic_DNA"/>
</dbReference>
<dbReference type="CDD" id="cd11332">
    <property type="entry name" value="AmyAc_OligoGlu_TS"/>
    <property type="match status" value="1"/>
</dbReference>
<dbReference type="InterPro" id="IPR006047">
    <property type="entry name" value="GH13_cat_dom"/>
</dbReference>
<dbReference type="GO" id="GO:0009313">
    <property type="term" value="P:oligosaccharide catabolic process"/>
    <property type="evidence" value="ECO:0007669"/>
    <property type="project" value="TreeGrafter"/>
</dbReference>
<dbReference type="FunFam" id="3.90.400.10:FF:000001">
    <property type="entry name" value="Maltase A3, isoform A"/>
    <property type="match status" value="1"/>
</dbReference>
<dbReference type="SMART" id="SM00642">
    <property type="entry name" value="Aamy"/>
    <property type="match status" value="1"/>
</dbReference>
<dbReference type="GO" id="GO:0004556">
    <property type="term" value="F:alpha-amylase activity"/>
    <property type="evidence" value="ECO:0007669"/>
    <property type="project" value="TreeGrafter"/>
</dbReference>
<accession>A0A7K1FT19</accession>
<evidence type="ECO:0000256" key="2">
    <source>
        <dbReference type="ARBA" id="ARBA00023180"/>
    </source>
</evidence>
<reference evidence="4 5" key="1">
    <citation type="submission" date="2019-11" db="EMBL/GenBank/DDBJ databases">
        <authorList>
            <person name="Jiang L.-Q."/>
        </authorList>
    </citation>
    <scope>NUCLEOTIDE SEQUENCE [LARGE SCALE GENOMIC DNA]</scope>
    <source>
        <strain evidence="4 5">YIM 132087</strain>
    </source>
</reference>
<dbReference type="AlphaFoldDB" id="A0A7K1FT19"/>
<dbReference type="InterPro" id="IPR045857">
    <property type="entry name" value="O16G_dom_2"/>
</dbReference>
<keyword evidence="5" id="KW-1185">Reference proteome</keyword>
<evidence type="ECO:0000259" key="3">
    <source>
        <dbReference type="SMART" id="SM00642"/>
    </source>
</evidence>
<evidence type="ECO:0000313" key="4">
    <source>
        <dbReference type="EMBL" id="MTD17302.1"/>
    </source>
</evidence>
<gene>
    <name evidence="4" type="ORF">GIS00_25555</name>
</gene>
<protein>
    <submittedName>
        <fullName evidence="4">DUF3459 domain-containing protein</fullName>
    </submittedName>
</protein>
<comment type="similarity">
    <text evidence="1">Belongs to the glycosyl hydrolase 13 family.</text>
</comment>
<proteinExistence type="inferred from homology"/>
<name>A0A7K1FT19_9ACTN</name>
<evidence type="ECO:0000256" key="1">
    <source>
        <dbReference type="ARBA" id="ARBA00008061"/>
    </source>
</evidence>
<dbReference type="SUPFAM" id="SSF51445">
    <property type="entry name" value="(Trans)glycosidases"/>
    <property type="match status" value="1"/>
</dbReference>
<dbReference type="PANTHER" id="PTHR10357:SF179">
    <property type="entry name" value="NEUTRAL AND BASIC AMINO ACID TRANSPORT PROTEIN RBAT"/>
    <property type="match status" value="1"/>
</dbReference>
<dbReference type="RefSeq" id="WP_322098441.1">
    <property type="nucleotide sequence ID" value="NZ_WLYK01000018.1"/>
</dbReference>
<organism evidence="4 5">
    <name type="scientific">Nakamurella alba</name>
    <dbReference type="NCBI Taxonomy" id="2665158"/>
    <lineage>
        <taxon>Bacteria</taxon>
        <taxon>Bacillati</taxon>
        <taxon>Actinomycetota</taxon>
        <taxon>Actinomycetes</taxon>
        <taxon>Nakamurellales</taxon>
        <taxon>Nakamurellaceae</taxon>
        <taxon>Nakamurella</taxon>
    </lineage>
</organism>
<evidence type="ECO:0000313" key="5">
    <source>
        <dbReference type="Proteomes" id="UP000460221"/>
    </source>
</evidence>
<dbReference type="InterPro" id="IPR017853">
    <property type="entry name" value="GH"/>
</dbReference>
<comment type="caution">
    <text evidence="4">The sequence shown here is derived from an EMBL/GenBank/DDBJ whole genome shotgun (WGS) entry which is preliminary data.</text>
</comment>